<protein>
    <submittedName>
        <fullName evidence="8">Intraflagellar transport 172</fullName>
    </submittedName>
</protein>
<evidence type="ECO:0000256" key="4">
    <source>
        <dbReference type="ARBA" id="ARBA00023069"/>
    </source>
</evidence>
<proteinExistence type="predicted"/>
<name>A0A183J897_9BILA</name>
<dbReference type="WBParaSite" id="SBAD_0001250001-mRNA-1">
    <property type="protein sequence ID" value="SBAD_0001250001-mRNA-1"/>
    <property type="gene ID" value="SBAD_0001250001"/>
</dbReference>
<sequence length="436" mass="49750">MPENVVKLEEEWGDHLFNERRMDSAISHYIESGLNLKALEAAVNAGQWIRASEIAETIGDAPAAKSLYYKIASYFSTVEEHAKAEKFLLRAEKPNEAVLMYMKAKKWDDAERISHQYLKDDEINDIYSKEAEALELAGKLKDAEKLYCAASHPDRAIAMYKQANRYEEMMTLMAKYQGDSVEDAHQHLAEDLEKEGQLKEAEKHYVAANNWTAAIEMYKNSHGWEDAMRVRCQNCLLILRRHNTMAEVAYHWALSLRGDSAVKVLRKLNLLPQIIDYAVDKEDFEFALELCRLGMQPRSAHVHLKHALKLKENGDLAEAEAEFVAAGKAREAVLMHIEAGDWSKAEGVAETHCKEMVPELYLQQAQMAVQQYDFPKAESFFLRAHKPELIINMYKVYFTGLMSSKRTLVPSETNLFNGMIISSFLVSFFGPFIPVN</sequence>
<dbReference type="GO" id="GO:0030992">
    <property type="term" value="C:intraciliary transport particle B"/>
    <property type="evidence" value="ECO:0007669"/>
    <property type="project" value="TreeGrafter"/>
</dbReference>
<dbReference type="PANTHER" id="PTHR15722">
    <property type="entry name" value="IFT140/172-RELATED"/>
    <property type="match status" value="1"/>
</dbReference>
<dbReference type="PANTHER" id="PTHR15722:SF2">
    <property type="entry name" value="INTRAFLAGELLAR TRANSPORT PROTEIN 172 HOMOLOG"/>
    <property type="match status" value="1"/>
</dbReference>
<evidence type="ECO:0000313" key="7">
    <source>
        <dbReference type="Proteomes" id="UP000270296"/>
    </source>
</evidence>
<dbReference type="Gene3D" id="1.25.40.470">
    <property type="match status" value="1"/>
</dbReference>
<keyword evidence="5" id="KW-0966">Cell projection</keyword>
<accession>A0A183J897</accession>
<evidence type="ECO:0000256" key="3">
    <source>
        <dbReference type="ARBA" id="ARBA00022737"/>
    </source>
</evidence>
<evidence type="ECO:0000313" key="6">
    <source>
        <dbReference type="EMBL" id="VDP45368.1"/>
    </source>
</evidence>
<reference evidence="6 7" key="2">
    <citation type="submission" date="2018-11" db="EMBL/GenBank/DDBJ databases">
        <authorList>
            <consortium name="Pathogen Informatics"/>
        </authorList>
    </citation>
    <scope>NUCLEOTIDE SEQUENCE [LARGE SCALE GENOMIC DNA]</scope>
</reference>
<evidence type="ECO:0000256" key="5">
    <source>
        <dbReference type="ARBA" id="ARBA00023273"/>
    </source>
</evidence>
<keyword evidence="7" id="KW-1185">Reference proteome</keyword>
<dbReference type="Proteomes" id="UP000270296">
    <property type="component" value="Unassembled WGS sequence"/>
</dbReference>
<comment type="subcellular location">
    <subcellularLocation>
        <location evidence="1">Cell projection</location>
        <location evidence="1">Cilium</location>
    </subcellularLocation>
</comment>
<evidence type="ECO:0000256" key="1">
    <source>
        <dbReference type="ARBA" id="ARBA00004138"/>
    </source>
</evidence>
<dbReference type="AlphaFoldDB" id="A0A183J897"/>
<dbReference type="GO" id="GO:0005930">
    <property type="term" value="C:axoneme"/>
    <property type="evidence" value="ECO:0007669"/>
    <property type="project" value="TreeGrafter"/>
</dbReference>
<dbReference type="GO" id="GO:0036064">
    <property type="term" value="C:ciliary basal body"/>
    <property type="evidence" value="ECO:0007669"/>
    <property type="project" value="TreeGrafter"/>
</dbReference>
<keyword evidence="4" id="KW-0969">Cilium</keyword>
<keyword evidence="2" id="KW-0853">WD repeat</keyword>
<organism evidence="8">
    <name type="scientific">Soboliphyme baturini</name>
    <dbReference type="NCBI Taxonomy" id="241478"/>
    <lineage>
        <taxon>Eukaryota</taxon>
        <taxon>Metazoa</taxon>
        <taxon>Ecdysozoa</taxon>
        <taxon>Nematoda</taxon>
        <taxon>Enoplea</taxon>
        <taxon>Dorylaimia</taxon>
        <taxon>Dioctophymatida</taxon>
        <taxon>Dioctophymatoidea</taxon>
        <taxon>Soboliphymatidae</taxon>
        <taxon>Soboliphyme</taxon>
    </lineage>
</organism>
<evidence type="ECO:0000256" key="2">
    <source>
        <dbReference type="ARBA" id="ARBA00022574"/>
    </source>
</evidence>
<dbReference type="OrthoDB" id="2186662at2759"/>
<gene>
    <name evidence="6" type="ORF">SBAD_LOCUS12095</name>
</gene>
<dbReference type="EMBL" id="UZAM01016964">
    <property type="protein sequence ID" value="VDP45368.1"/>
    <property type="molecule type" value="Genomic_DNA"/>
</dbReference>
<keyword evidence="3" id="KW-0677">Repeat</keyword>
<evidence type="ECO:0000313" key="8">
    <source>
        <dbReference type="WBParaSite" id="SBAD_0001250001-mRNA-1"/>
    </source>
</evidence>
<dbReference type="GO" id="GO:0042073">
    <property type="term" value="P:intraciliary transport"/>
    <property type="evidence" value="ECO:0007669"/>
    <property type="project" value="TreeGrafter"/>
</dbReference>
<reference evidence="8" key="1">
    <citation type="submission" date="2016-06" db="UniProtKB">
        <authorList>
            <consortium name="WormBaseParasite"/>
        </authorList>
    </citation>
    <scope>IDENTIFICATION</scope>
</reference>